<evidence type="ECO:0000313" key="4">
    <source>
        <dbReference type="Proteomes" id="UP000317940"/>
    </source>
</evidence>
<sequence>MDSRIVRIRRKLAKVPYAALRSYSFGEEKHGFRLEPPLPAAKVFEFEAEHHIELPDSYRSFLTRLGGGGASPFYGLLPLQSCRLFTMDPRDEPSRLRGFTFAASSPHRSDLFLHIIEAGCSDLVLLGITGPLAGRVVTGNADGFWGPNVSSAMDFLAWYERWLDHMLAGRDNRDLALTSPALRAPADRIERRHRRREDLSQHRESGAMSSV</sequence>
<reference evidence="3 4" key="1">
    <citation type="submission" date="2019-06" db="EMBL/GenBank/DDBJ databases">
        <title>Sequencing the genomes of 1000 actinobacteria strains.</title>
        <authorList>
            <person name="Klenk H.-P."/>
        </authorList>
    </citation>
    <scope>NUCLEOTIDE SEQUENCE [LARGE SCALE GENOMIC DNA]</scope>
    <source>
        <strain evidence="3 4">DSM 44826</strain>
    </source>
</reference>
<keyword evidence="4" id="KW-1185">Reference proteome</keyword>
<evidence type="ECO:0000313" key="3">
    <source>
        <dbReference type="EMBL" id="TWF71852.1"/>
    </source>
</evidence>
<evidence type="ECO:0000259" key="2">
    <source>
        <dbReference type="SMART" id="SM00860"/>
    </source>
</evidence>
<feature type="region of interest" description="Disordered" evidence="1">
    <location>
        <begin position="186"/>
        <end position="211"/>
    </location>
</feature>
<protein>
    <recommendedName>
        <fullName evidence="2">Knr4/Smi1-like domain-containing protein</fullName>
    </recommendedName>
</protein>
<comment type="caution">
    <text evidence="3">The sequence shown here is derived from an EMBL/GenBank/DDBJ whole genome shotgun (WGS) entry which is preliminary data.</text>
</comment>
<dbReference type="SUPFAM" id="SSF160631">
    <property type="entry name" value="SMI1/KNR4-like"/>
    <property type="match status" value="1"/>
</dbReference>
<gene>
    <name evidence="3" type="ORF">FHX73_1749</name>
</gene>
<organism evidence="3 4">
    <name type="scientific">Kitasatospora viridis</name>
    <dbReference type="NCBI Taxonomy" id="281105"/>
    <lineage>
        <taxon>Bacteria</taxon>
        <taxon>Bacillati</taxon>
        <taxon>Actinomycetota</taxon>
        <taxon>Actinomycetes</taxon>
        <taxon>Kitasatosporales</taxon>
        <taxon>Streptomycetaceae</taxon>
        <taxon>Kitasatospora</taxon>
    </lineage>
</organism>
<accession>A0A561SAE5</accession>
<dbReference type="SMART" id="SM00860">
    <property type="entry name" value="SMI1_KNR4"/>
    <property type="match status" value="1"/>
</dbReference>
<dbReference type="EMBL" id="VIWT01000007">
    <property type="protein sequence ID" value="TWF71852.1"/>
    <property type="molecule type" value="Genomic_DNA"/>
</dbReference>
<dbReference type="AlphaFoldDB" id="A0A561SAE5"/>
<evidence type="ECO:0000256" key="1">
    <source>
        <dbReference type="SAM" id="MobiDB-lite"/>
    </source>
</evidence>
<dbReference type="InterPro" id="IPR037883">
    <property type="entry name" value="Knr4/Smi1-like_sf"/>
</dbReference>
<dbReference type="RefSeq" id="WP_246214235.1">
    <property type="nucleotide sequence ID" value="NZ_BAAAMZ010000001.1"/>
</dbReference>
<feature type="domain" description="Knr4/Smi1-like" evidence="2">
    <location>
        <begin position="37"/>
        <end position="165"/>
    </location>
</feature>
<proteinExistence type="predicted"/>
<dbReference type="InterPro" id="IPR018958">
    <property type="entry name" value="Knr4/Smi1-like_dom"/>
</dbReference>
<feature type="compositionally biased region" description="Basic and acidic residues" evidence="1">
    <location>
        <begin position="186"/>
        <end position="205"/>
    </location>
</feature>
<dbReference type="Pfam" id="PF09346">
    <property type="entry name" value="SMI1_KNR4"/>
    <property type="match status" value="1"/>
</dbReference>
<dbReference type="Proteomes" id="UP000317940">
    <property type="component" value="Unassembled WGS sequence"/>
</dbReference>
<name>A0A561SAE5_9ACTN</name>